<keyword evidence="4" id="KW-1185">Reference proteome</keyword>
<sequence>MSIATPFETPKASLGVAAVALLFAGLLVLLDGPIWLVKLVPTQDGPVHLAQADLIARFGWGGALQEPAALFYQWNPRIEPNSAIYLLLAGLIRLTGDALVANSLFLSLYGLVWIVAAFAASRAETERPLLPALLLLPIAFGVFIHWGFYNFALGIPLFLLFASFWRGLNGRRDALAFVATAMLLAALYLTHITSVVAACLLLAADGIARAAATFARQGTRAAALRLLRDGIWAAAAALPVLLLIASFLLAYQNIAGETASTAGGVAQIIRRIVAATYLFTFTWWEVIALAPVLGAIVLASFVALRRFGSGDLLWPVFFVLVLALSLLNLKTGSALLSERLAPFSGIAIVLAIASRQPAPTLARALCLAALSGLIGQTAVRAVAYQSWAPTLESELAAGRDNPGQSFANADLIAERDSHLFAWRIRPTLHAAQTAALAGRGVGLSSPLPSTRYFGYFPLQYVEARDFMRATPDWQDAPDVASVARFRAANHGAPQVLIVSSSDRDGVAFADKFGYPDCKTTETGAREIDVCKVATRLSAAND</sequence>
<dbReference type="Proteomes" id="UP001432046">
    <property type="component" value="Chromosome"/>
</dbReference>
<feature type="transmembrane region" description="Helical" evidence="1">
    <location>
        <begin position="231"/>
        <end position="251"/>
    </location>
</feature>
<feature type="transmembrane region" description="Helical" evidence="1">
    <location>
        <begin position="272"/>
        <end position="300"/>
    </location>
</feature>
<evidence type="ECO:0000313" key="3">
    <source>
        <dbReference type="EMBL" id="WXC83949.1"/>
    </source>
</evidence>
<reference evidence="2" key="1">
    <citation type="submission" date="2020-06" db="EMBL/GenBank/DDBJ databases">
        <title>Whole Genome Sequence of Bradyrhizobium sp. Strain 1S1.</title>
        <authorList>
            <person name="Bromfield E.S.P."/>
            <person name="Cloutier S."/>
        </authorList>
    </citation>
    <scope>NUCLEOTIDE SEQUENCE [LARGE SCALE GENOMIC DNA]</scope>
    <source>
        <strain evidence="2">1S1</strain>
    </source>
</reference>
<evidence type="ECO:0000313" key="2">
    <source>
        <dbReference type="EMBL" id="NVI46035.1"/>
    </source>
</evidence>
<keyword evidence="1" id="KW-1133">Transmembrane helix</keyword>
<feature type="transmembrane region" description="Helical" evidence="1">
    <location>
        <begin position="132"/>
        <end position="162"/>
    </location>
</feature>
<dbReference type="RefSeq" id="WP_166205420.1">
    <property type="nucleotide sequence ID" value="NZ_CP088285.1"/>
</dbReference>
<keyword evidence="1" id="KW-0812">Transmembrane</keyword>
<feature type="transmembrane region" description="Helical" evidence="1">
    <location>
        <begin position="312"/>
        <end position="329"/>
    </location>
</feature>
<accession>A0A974A2E5</accession>
<name>A0A974A2E5_9BRAD</name>
<feature type="transmembrane region" description="Helical" evidence="1">
    <location>
        <begin position="99"/>
        <end position="120"/>
    </location>
</feature>
<reference evidence="3" key="3">
    <citation type="submission" date="2024-03" db="EMBL/GenBank/DDBJ databases">
        <authorList>
            <person name="Bromfield E.S.P."/>
            <person name="Cloutier S."/>
        </authorList>
    </citation>
    <scope>NUCLEOTIDE SEQUENCE</scope>
    <source>
        <strain evidence="3">5S5</strain>
    </source>
</reference>
<protein>
    <submittedName>
        <fullName evidence="2">Uncharacterized protein</fullName>
    </submittedName>
</protein>
<organism evidence="2">
    <name type="scientific">Bradyrhizobium septentrionale</name>
    <dbReference type="NCBI Taxonomy" id="1404411"/>
    <lineage>
        <taxon>Bacteria</taxon>
        <taxon>Pseudomonadati</taxon>
        <taxon>Pseudomonadota</taxon>
        <taxon>Alphaproteobacteria</taxon>
        <taxon>Hyphomicrobiales</taxon>
        <taxon>Nitrobacteraceae</taxon>
        <taxon>Bradyrhizobium</taxon>
    </lineage>
</organism>
<dbReference type="AlphaFoldDB" id="A0A974A2E5"/>
<keyword evidence="1" id="KW-0472">Membrane</keyword>
<gene>
    <name evidence="2" type="ORF">HAP48_024335</name>
    <name evidence="3" type="ORF">WDK88_21410</name>
</gene>
<feature type="transmembrane region" description="Helical" evidence="1">
    <location>
        <begin position="174"/>
        <end position="204"/>
    </location>
</feature>
<dbReference type="EMBL" id="JAAOLE020000001">
    <property type="protein sequence ID" value="NVI46035.1"/>
    <property type="molecule type" value="Genomic_DNA"/>
</dbReference>
<dbReference type="EMBL" id="CP147711">
    <property type="protein sequence ID" value="WXC83949.1"/>
    <property type="molecule type" value="Genomic_DNA"/>
</dbReference>
<evidence type="ECO:0000313" key="4">
    <source>
        <dbReference type="Proteomes" id="UP001432046"/>
    </source>
</evidence>
<evidence type="ECO:0000256" key="1">
    <source>
        <dbReference type="SAM" id="Phobius"/>
    </source>
</evidence>
<feature type="transmembrane region" description="Helical" evidence="1">
    <location>
        <begin position="12"/>
        <end position="30"/>
    </location>
</feature>
<proteinExistence type="predicted"/>
<reference evidence="3" key="2">
    <citation type="journal article" date="2021" name="Int. J. Syst. Evol. Microbiol.">
        <title>Bradyrhizobium septentrionale sp. nov. (sv. septentrionale) and Bradyrhizobium quebecense sp. nov. (sv. septentrionale) associated with legumes native to Canada possess rearranged symbiosis genes and numerous insertion sequences.</title>
        <authorList>
            <person name="Bromfield E.S.P."/>
            <person name="Cloutier S."/>
        </authorList>
    </citation>
    <scope>NUCLEOTIDE SEQUENCE</scope>
    <source>
        <strain evidence="3">5S5</strain>
    </source>
</reference>